<evidence type="ECO:0000313" key="3">
    <source>
        <dbReference type="Proteomes" id="UP001187192"/>
    </source>
</evidence>
<evidence type="ECO:0000313" key="2">
    <source>
        <dbReference type="EMBL" id="GMN44001.1"/>
    </source>
</evidence>
<dbReference type="InterPro" id="IPR021899">
    <property type="entry name" value="DUF3511"/>
</dbReference>
<proteinExistence type="predicted"/>
<dbReference type="Pfam" id="PF12023">
    <property type="entry name" value="DUF3511"/>
    <property type="match status" value="1"/>
</dbReference>
<dbReference type="Proteomes" id="UP001187192">
    <property type="component" value="Unassembled WGS sequence"/>
</dbReference>
<dbReference type="EMBL" id="BTGU01000017">
    <property type="protein sequence ID" value="GMN44001.1"/>
    <property type="molecule type" value="Genomic_DNA"/>
</dbReference>
<name>A0AA88API4_FICCA</name>
<comment type="caution">
    <text evidence="2">The sequence shown here is derived from an EMBL/GenBank/DDBJ whole genome shotgun (WGS) entry which is preliminary data.</text>
</comment>
<protein>
    <submittedName>
        <fullName evidence="2">Uncharacterized protein</fullName>
    </submittedName>
</protein>
<accession>A0AA88API4</accession>
<gene>
    <name evidence="2" type="ORF">TIFTF001_013201</name>
</gene>
<evidence type="ECO:0000256" key="1">
    <source>
        <dbReference type="SAM" id="MobiDB-lite"/>
    </source>
</evidence>
<organism evidence="2 3">
    <name type="scientific">Ficus carica</name>
    <name type="common">Common fig</name>
    <dbReference type="NCBI Taxonomy" id="3494"/>
    <lineage>
        <taxon>Eukaryota</taxon>
        <taxon>Viridiplantae</taxon>
        <taxon>Streptophyta</taxon>
        <taxon>Embryophyta</taxon>
        <taxon>Tracheophyta</taxon>
        <taxon>Spermatophyta</taxon>
        <taxon>Magnoliopsida</taxon>
        <taxon>eudicotyledons</taxon>
        <taxon>Gunneridae</taxon>
        <taxon>Pentapetalae</taxon>
        <taxon>rosids</taxon>
        <taxon>fabids</taxon>
        <taxon>Rosales</taxon>
        <taxon>Moraceae</taxon>
        <taxon>Ficeae</taxon>
        <taxon>Ficus</taxon>
    </lineage>
</organism>
<feature type="region of interest" description="Disordered" evidence="1">
    <location>
        <begin position="40"/>
        <end position="61"/>
    </location>
</feature>
<dbReference type="AlphaFoldDB" id="A0AA88API4"/>
<dbReference type="PANTHER" id="PTHR33193:SF68">
    <property type="entry name" value="DUF3511 DOMAIN-CONTAINING PROTEIN"/>
    <property type="match status" value="1"/>
</dbReference>
<dbReference type="PANTHER" id="PTHR33193">
    <property type="entry name" value="DOMAIN PROTEIN, PUTATIVE (DUF3511)-RELATED"/>
    <property type="match status" value="1"/>
</dbReference>
<reference evidence="2" key="1">
    <citation type="submission" date="2023-07" db="EMBL/GenBank/DDBJ databases">
        <title>draft genome sequence of fig (Ficus carica).</title>
        <authorList>
            <person name="Takahashi T."/>
            <person name="Nishimura K."/>
        </authorList>
    </citation>
    <scope>NUCLEOTIDE SEQUENCE</scope>
</reference>
<sequence>MGGMIQPCSYRARCKSIEMVNARTLSENRTMYLGWSRYPPSDHSPTKGRLTKASKSSPRSLKSWWNDPEMKRRRRISKYKLYSTEANIKRSFKKGLRWFRKKCSMIISSI</sequence>
<keyword evidence="3" id="KW-1185">Reference proteome</keyword>